<evidence type="ECO:0000313" key="1">
    <source>
        <dbReference type="EMBL" id="CUQ66808.1"/>
    </source>
</evidence>
<protein>
    <submittedName>
        <fullName evidence="1">Uncharacterized protein</fullName>
    </submittedName>
</protein>
<dbReference type="AlphaFoldDB" id="A0A0S4KUD8"/>
<keyword evidence="2" id="KW-1185">Reference proteome</keyword>
<dbReference type="STRING" id="1715989.NITINOP_1833"/>
<proteinExistence type="predicted"/>
<dbReference type="KEGG" id="nio:NITINOP_1833"/>
<accession>A0A0S4KUD8</accession>
<evidence type="ECO:0000313" key="2">
    <source>
        <dbReference type="Proteomes" id="UP000066284"/>
    </source>
</evidence>
<dbReference type="RefSeq" id="WP_062484758.1">
    <property type="nucleotide sequence ID" value="NZ_LN885086.1"/>
</dbReference>
<gene>
    <name evidence="1" type="ORF">NITINOP_1833</name>
</gene>
<dbReference type="EMBL" id="LN885086">
    <property type="protein sequence ID" value="CUQ66808.1"/>
    <property type="molecule type" value="Genomic_DNA"/>
</dbReference>
<reference evidence="2" key="1">
    <citation type="submission" date="2015-09" db="EMBL/GenBank/DDBJ databases">
        <authorList>
            <person name="Daims H."/>
        </authorList>
    </citation>
    <scope>NUCLEOTIDE SEQUENCE [LARGE SCALE GENOMIC DNA]</scope>
</reference>
<sequence length="1094" mass="118855">MSTVTPQFRLFAEPLPWSVGQENPTARIAEFVNAAREALKKFQMGEPLTPDYAPDFSAMPVGLRWTMVPEFGFPRQPFRVYRRVRKYEMERLIAAPFVVSGAADIPFSTEMYVLDVQVTLAAGQSLRLEPRDRNGRALPGAGQVLSASGTVRFRSPFMASLHCAGAGTVTGVTGVSTDSVVNAGDWQLVQIVGLPFPPGVTTAYSGELQGFASSPTGPDMASFQRLLIGYYLKPPVPDLGAAPLATPAWEAPRPDRYVQYLTTDPGSLLVDIQKCLEVCDDHSWNPADRQPAYVAERTVSGIHQAGVAPTTSGTARFPVVAGALLQISGDSFASLALGYGTYDFVPPFDPSVVVAVVRTEFDYKVEAEYVLRPGGHIELPGLFGGHSDRHTFAALSEGLLAPEAPSDLRARTLRKNRPGGRDGLASEAVKISWRQPEAPQAWGLVVSRQAGQTEWLNTEHFFSEKSYQPYLARAPQGELPSEDTGRFHYVDTETPLPPYGSTSVRYFVAGLDIFGRWSAFREISHASEALPPQRPIINAVKLALPDPNVFPPPTPASVACRLEIEFSWEWSDRRAAQIQFAGQFYPARTTPPAAASAGFSVHSSNAAHPFVTVTFDMNGNPTGTDLGSVYRLNEIPPDGAPLPPAPGLIQYRLEIPGVTAEFPSGAPHAVGYAVYVRGLERLRLPVTEYSPWSPPVTSEMPDPRKPAVVNLPADVQWTALPDATKKARGRLSWPSAANALGYIVWEAGETAIRFALEDYLKTRFPTDRSRWLVPLSEPHVVRATQLRSLLLQPEYAQLCAKAFTRYNRELVTATSVELELAGSSEVLTVFRVSSVNRANIESDKSAPVFFAVPRLNRPAAPNLSLKPNETGIEVQVLGNSPATTAGYRVYRTRKPPLSRDVGAKGLPVFREDNPAWRDFTQRVLNGPTLNGKKILDPMTARSWRPLYYQATAVGTADPTRGIYAAESAGSSTRLVYWPPDVPPLLALTGPVALPVLHLRTDLPFHAVELGKALIDVFRTDTIAGTGVVKTWLAQWIADALPPASPTPVAPRLEHLVTTAGTGVTTFDLVLPAGVVSGIVRVTDPLGRSTSIMFP</sequence>
<name>A0A0S4KUD8_9BACT</name>
<organism evidence="1 2">
    <name type="scientific">Candidatus Nitrospira inopinata</name>
    <dbReference type="NCBI Taxonomy" id="1715989"/>
    <lineage>
        <taxon>Bacteria</taxon>
        <taxon>Pseudomonadati</taxon>
        <taxon>Nitrospirota</taxon>
        <taxon>Nitrospiria</taxon>
        <taxon>Nitrospirales</taxon>
        <taxon>Nitrospiraceae</taxon>
        <taxon>Nitrospira</taxon>
    </lineage>
</organism>
<dbReference type="Proteomes" id="UP000066284">
    <property type="component" value="Chromosome 1"/>
</dbReference>
<dbReference type="OrthoDB" id="1490305at2"/>